<dbReference type="Gene3D" id="2.30.120.10">
    <property type="match status" value="1"/>
</dbReference>
<dbReference type="InterPro" id="IPR023343">
    <property type="entry name" value="Penicillin_amidase_dom1"/>
</dbReference>
<feature type="binding site" evidence="5">
    <location>
        <position position="247"/>
    </location>
    <ligand>
        <name>Ca(2+)</name>
        <dbReference type="ChEBI" id="CHEBI:29108"/>
    </ligand>
</feature>
<dbReference type="GO" id="GO:0017000">
    <property type="term" value="P:antibiotic biosynthetic process"/>
    <property type="evidence" value="ECO:0007669"/>
    <property type="project" value="InterPro"/>
</dbReference>
<dbReference type="InterPro" id="IPR014395">
    <property type="entry name" value="Pen/GL7ACA/AHL_acylase"/>
</dbReference>
<organism evidence="6 7">
    <name type="scientific">Micromonospora chersina</name>
    <dbReference type="NCBI Taxonomy" id="47854"/>
    <lineage>
        <taxon>Bacteria</taxon>
        <taxon>Bacillati</taxon>
        <taxon>Actinomycetota</taxon>
        <taxon>Actinomycetes</taxon>
        <taxon>Micromonosporales</taxon>
        <taxon>Micromonosporaceae</taxon>
        <taxon>Micromonospora</taxon>
    </lineage>
</organism>
<dbReference type="Pfam" id="PF01804">
    <property type="entry name" value="Penicil_amidase"/>
    <property type="match status" value="1"/>
</dbReference>
<dbReference type="Gene3D" id="1.10.1400.10">
    <property type="match status" value="1"/>
</dbReference>
<keyword evidence="5" id="KW-0479">Metal-binding</keyword>
<dbReference type="InterPro" id="IPR043146">
    <property type="entry name" value="Penicillin_amidase_N_B-knob"/>
</dbReference>
<reference evidence="7" key="1">
    <citation type="submission" date="2016-06" db="EMBL/GenBank/DDBJ databases">
        <authorList>
            <person name="Varghese N."/>
            <person name="Submissions Spin"/>
        </authorList>
    </citation>
    <scope>NUCLEOTIDE SEQUENCE [LARGE SCALE GENOMIC DNA]</scope>
    <source>
        <strain evidence="7">DSM 44151</strain>
    </source>
</reference>
<evidence type="ECO:0000256" key="5">
    <source>
        <dbReference type="PIRSR" id="PIRSR001227-2"/>
    </source>
</evidence>
<dbReference type="PIRSF" id="PIRSF001227">
    <property type="entry name" value="Pen_acylase"/>
    <property type="match status" value="1"/>
</dbReference>
<keyword evidence="2" id="KW-0378">Hydrolase</keyword>
<comment type="similarity">
    <text evidence="1">Belongs to the peptidase S45 family.</text>
</comment>
<dbReference type="Gene3D" id="1.10.439.10">
    <property type="entry name" value="Penicillin Amidohydrolase, domain 1"/>
    <property type="match status" value="1"/>
</dbReference>
<evidence type="ECO:0000256" key="2">
    <source>
        <dbReference type="ARBA" id="ARBA00022801"/>
    </source>
</evidence>
<dbReference type="InterPro" id="IPR029055">
    <property type="entry name" value="Ntn_hydrolases_N"/>
</dbReference>
<protein>
    <submittedName>
        <fullName evidence="6">Penicillin amidase</fullName>
    </submittedName>
</protein>
<dbReference type="AlphaFoldDB" id="A0A1C6ULJ0"/>
<dbReference type="GO" id="GO:0016811">
    <property type="term" value="F:hydrolase activity, acting on carbon-nitrogen (but not peptide) bonds, in linear amides"/>
    <property type="evidence" value="ECO:0007669"/>
    <property type="project" value="InterPro"/>
</dbReference>
<proteinExistence type="inferred from homology"/>
<evidence type="ECO:0000313" key="6">
    <source>
        <dbReference type="EMBL" id="SCL54936.1"/>
    </source>
</evidence>
<evidence type="ECO:0000256" key="4">
    <source>
        <dbReference type="PIRSR" id="PIRSR001227-1"/>
    </source>
</evidence>
<keyword evidence="5" id="KW-0106">Calcium</keyword>
<dbReference type="OrthoDB" id="9759796at2"/>
<dbReference type="STRING" id="47854.GA0070603_1902"/>
<dbReference type="PANTHER" id="PTHR34218:SF4">
    <property type="entry name" value="ACYL-HOMOSERINE LACTONE ACYLASE QUIP"/>
    <property type="match status" value="1"/>
</dbReference>
<gene>
    <name evidence="6" type="ORF">GA0070603_1902</name>
</gene>
<name>A0A1C6ULJ0_9ACTN</name>
<dbReference type="InterPro" id="IPR002692">
    <property type="entry name" value="S45"/>
</dbReference>
<comment type="cofactor">
    <cofactor evidence="5">
        <name>Ca(2+)</name>
        <dbReference type="ChEBI" id="CHEBI:29108"/>
    </cofactor>
    <text evidence="5">Binds 1 Ca(2+) ion per dimer.</text>
</comment>
<feature type="active site" description="Nucleophile" evidence="4">
    <location>
        <position position="174"/>
    </location>
</feature>
<dbReference type="InterPro" id="IPR043147">
    <property type="entry name" value="Penicillin_amidase_A-knob"/>
</dbReference>
<dbReference type="PANTHER" id="PTHR34218">
    <property type="entry name" value="PEPTIDASE S45 PENICILLIN AMIDASE"/>
    <property type="match status" value="1"/>
</dbReference>
<dbReference type="Proteomes" id="UP000198605">
    <property type="component" value="Unassembled WGS sequence"/>
</dbReference>
<dbReference type="GO" id="GO:0046872">
    <property type="term" value="F:metal ion binding"/>
    <property type="evidence" value="ECO:0007669"/>
    <property type="project" value="UniProtKB-KW"/>
</dbReference>
<dbReference type="RefSeq" id="WP_091310367.1">
    <property type="nucleotide sequence ID" value="NZ_FMIB01000002.1"/>
</dbReference>
<accession>A0A1C6ULJ0</accession>
<feature type="binding site" evidence="5">
    <location>
        <position position="421"/>
    </location>
    <ligand>
        <name>Ca(2+)</name>
        <dbReference type="ChEBI" id="CHEBI:29108"/>
    </ligand>
</feature>
<dbReference type="Gene3D" id="3.60.20.10">
    <property type="entry name" value="Glutamine Phosphoribosylpyrophosphate, subunit 1, domain 1"/>
    <property type="match status" value="1"/>
</dbReference>
<evidence type="ECO:0000313" key="7">
    <source>
        <dbReference type="Proteomes" id="UP000198605"/>
    </source>
</evidence>
<keyword evidence="7" id="KW-1185">Reference proteome</keyword>
<dbReference type="EMBL" id="FMIB01000002">
    <property type="protein sequence ID" value="SCL54936.1"/>
    <property type="molecule type" value="Genomic_DNA"/>
</dbReference>
<dbReference type="SUPFAM" id="SSF56235">
    <property type="entry name" value="N-terminal nucleophile aminohydrolases (Ntn hydrolases)"/>
    <property type="match status" value="1"/>
</dbReference>
<feature type="binding site" evidence="5">
    <location>
        <position position="250"/>
    </location>
    <ligand>
        <name>Ca(2+)</name>
        <dbReference type="ChEBI" id="CHEBI:29108"/>
    </ligand>
</feature>
<keyword evidence="3" id="KW-0865">Zymogen</keyword>
<dbReference type="GeneID" id="43278559"/>
<sequence length="689" mass="74551">MFTNGRAGIRRDAWGVPQLWGDTVEELARLQGRAAALDRAWQIEVERWRAEGRLAARLGPAELGWDRFARRARLADTAARCFRRLSPATRRWVSAYVDGVNAGLAEGAAGAPEFAATGCVPGRWRPWSPLGVFLVQHILFGTFPNKLWRAHVEATLGPAATGLFAVEGPGGSGSNAWVVPGDPAAGRGPVLAGDPHRVLELPGIYQQVRLACPEFDVLGFAFPGVPGLPHFGHAGEVAWAVTNAMADYQDVYREHLRRAGGRVLVRDADGWLPARRHVERIRVRGAATEPVEVIETPRGPVIDHDRHTGEALSLRIPARVEADLGFDALLPLLRARTVDDVAEALRGWVEPVNSVLVADRHGGVRRLVAGLVPLRDDRCRWVPVPGWEARYRWSGRYAETKPVEVAGVAVCANDRRDDVADLGVDFAPPHRAARIRDLLAAGVPSDAVHVDTRLAAGPLRALLDRLDPAALAPEARALRRRLRAWDGRMAADSTDAGAWAAWRNALVRRLHDHPRLRPLRTPARYDALFAPWTDPLARLGHALDGLVGGADRLGVDVAAVAAAALAEVAAAGPAPAWGARHRLHPVHLGVAPDVDTAVAAMRDRVALGGDTDCVLATSSVPGVSDACWRGPVARYVWDLTDRSRSRWVVPFGASGRPGDPHFDDQLPRWAAGELIPVPDTDLTREGDPS</sequence>
<evidence type="ECO:0000256" key="3">
    <source>
        <dbReference type="ARBA" id="ARBA00023145"/>
    </source>
</evidence>
<evidence type="ECO:0000256" key="1">
    <source>
        <dbReference type="ARBA" id="ARBA00006586"/>
    </source>
</evidence>